<dbReference type="GO" id="GO:0008270">
    <property type="term" value="F:zinc ion binding"/>
    <property type="evidence" value="ECO:0007669"/>
    <property type="project" value="UniProtKB-KW"/>
</dbReference>
<evidence type="ECO:0000259" key="3">
    <source>
        <dbReference type="PROSITE" id="PS50158"/>
    </source>
</evidence>
<dbReference type="GO" id="GO:0003676">
    <property type="term" value="F:nucleic acid binding"/>
    <property type="evidence" value="ECO:0007669"/>
    <property type="project" value="InterPro"/>
</dbReference>
<dbReference type="InterPro" id="IPR001878">
    <property type="entry name" value="Znf_CCHC"/>
</dbReference>
<name>A0A1Y1IAS8_KLENI</name>
<protein>
    <recommendedName>
        <fullName evidence="3">CCHC-type domain-containing protein</fullName>
    </recommendedName>
</protein>
<feature type="compositionally biased region" description="Basic and acidic residues" evidence="2">
    <location>
        <begin position="47"/>
        <end position="56"/>
    </location>
</feature>
<feature type="region of interest" description="Disordered" evidence="2">
    <location>
        <begin position="267"/>
        <end position="333"/>
    </location>
</feature>
<dbReference type="SMART" id="SM00343">
    <property type="entry name" value="ZnF_C2HC"/>
    <property type="match status" value="1"/>
</dbReference>
<evidence type="ECO:0000256" key="1">
    <source>
        <dbReference type="PROSITE-ProRule" id="PRU00047"/>
    </source>
</evidence>
<dbReference type="OrthoDB" id="3863715at2759"/>
<evidence type="ECO:0000256" key="2">
    <source>
        <dbReference type="SAM" id="MobiDB-lite"/>
    </source>
</evidence>
<keyword evidence="5" id="KW-1185">Reference proteome</keyword>
<proteinExistence type="predicted"/>
<dbReference type="AlphaFoldDB" id="A0A1Y1IAS8"/>
<accession>A0A1Y1IAS8</accession>
<feature type="domain" description="CCHC-type" evidence="3">
    <location>
        <begin position="335"/>
        <end position="350"/>
    </location>
</feature>
<dbReference type="PROSITE" id="PS50158">
    <property type="entry name" value="ZF_CCHC"/>
    <property type="match status" value="1"/>
</dbReference>
<feature type="compositionally biased region" description="Basic and acidic residues" evidence="2">
    <location>
        <begin position="270"/>
        <end position="290"/>
    </location>
</feature>
<evidence type="ECO:0000313" key="5">
    <source>
        <dbReference type="Proteomes" id="UP000054558"/>
    </source>
</evidence>
<dbReference type="Proteomes" id="UP000054558">
    <property type="component" value="Unassembled WGS sequence"/>
</dbReference>
<keyword evidence="1" id="KW-0862">Zinc</keyword>
<dbReference type="Pfam" id="PF00098">
    <property type="entry name" value="zf-CCHC"/>
    <property type="match status" value="1"/>
</dbReference>
<dbReference type="InterPro" id="IPR036875">
    <property type="entry name" value="Znf_CCHC_sf"/>
</dbReference>
<dbReference type="SUPFAM" id="SSF57756">
    <property type="entry name" value="Retrovirus zinc finger-like domains"/>
    <property type="match status" value="1"/>
</dbReference>
<keyword evidence="1" id="KW-0863">Zinc-finger</keyword>
<sequence length="379" mass="42939">MGHVAAPEQVPRPRTSERMWQEFGRPRTGSPSKPPPLRGRINCRNQRRSEPIEQTRRFTSYRKADAGNPPPPQPRQVASSPGPPPSPGGSDDFGLTTPRPEERRKESRFTEDPEGSRRTPRLFQPIKIITYKGTKKDEGFGAHRFIKRMETYLRNTPGLTQGQMGLTLFHNLGEVQQGKDEAVGTLAQRLRDLFVQADISNEQVKIHHFKMSLRSPLREQLHTRGAPTFEEAVDIAEELDRGLWAMEKAPVTKAAPLRITARAANQVRVAEADRVSEADSERPQDDKMETARYTQQEQPRQLAAGRYPDRNGGVRGERPPQSNRPNFPPTKPQTCFNCLKTGHVQRDCPEPQKNTARWANGEEVEYGYDDCDAETVYED</sequence>
<dbReference type="EMBL" id="DF237204">
    <property type="protein sequence ID" value="GAQ85796.1"/>
    <property type="molecule type" value="Genomic_DNA"/>
</dbReference>
<organism evidence="4 5">
    <name type="scientific">Klebsormidium nitens</name>
    <name type="common">Green alga</name>
    <name type="synonym">Ulothrix nitens</name>
    <dbReference type="NCBI Taxonomy" id="105231"/>
    <lineage>
        <taxon>Eukaryota</taxon>
        <taxon>Viridiplantae</taxon>
        <taxon>Streptophyta</taxon>
        <taxon>Klebsormidiophyceae</taxon>
        <taxon>Klebsormidiales</taxon>
        <taxon>Klebsormidiaceae</taxon>
        <taxon>Klebsormidium</taxon>
    </lineage>
</organism>
<gene>
    <name evidence="4" type="ORF">KFL_002550030</name>
</gene>
<feature type="compositionally biased region" description="Basic and acidic residues" evidence="2">
    <location>
        <begin position="99"/>
        <end position="117"/>
    </location>
</feature>
<reference evidence="4 5" key="1">
    <citation type="journal article" date="2014" name="Nat. Commun.">
        <title>Klebsormidium flaccidum genome reveals primary factors for plant terrestrial adaptation.</title>
        <authorList>
            <person name="Hori K."/>
            <person name="Maruyama F."/>
            <person name="Fujisawa T."/>
            <person name="Togashi T."/>
            <person name="Yamamoto N."/>
            <person name="Seo M."/>
            <person name="Sato S."/>
            <person name="Yamada T."/>
            <person name="Mori H."/>
            <person name="Tajima N."/>
            <person name="Moriyama T."/>
            <person name="Ikeuchi M."/>
            <person name="Watanabe M."/>
            <person name="Wada H."/>
            <person name="Kobayashi K."/>
            <person name="Saito M."/>
            <person name="Masuda T."/>
            <person name="Sasaki-Sekimoto Y."/>
            <person name="Mashiguchi K."/>
            <person name="Awai K."/>
            <person name="Shimojima M."/>
            <person name="Masuda S."/>
            <person name="Iwai M."/>
            <person name="Nobusawa T."/>
            <person name="Narise T."/>
            <person name="Kondo S."/>
            <person name="Saito H."/>
            <person name="Sato R."/>
            <person name="Murakawa M."/>
            <person name="Ihara Y."/>
            <person name="Oshima-Yamada Y."/>
            <person name="Ohtaka K."/>
            <person name="Satoh M."/>
            <person name="Sonobe K."/>
            <person name="Ishii M."/>
            <person name="Ohtani R."/>
            <person name="Kanamori-Sato M."/>
            <person name="Honoki R."/>
            <person name="Miyazaki D."/>
            <person name="Mochizuki H."/>
            <person name="Umetsu J."/>
            <person name="Higashi K."/>
            <person name="Shibata D."/>
            <person name="Kamiya Y."/>
            <person name="Sato N."/>
            <person name="Nakamura Y."/>
            <person name="Tabata S."/>
            <person name="Ida S."/>
            <person name="Kurokawa K."/>
            <person name="Ohta H."/>
        </authorList>
    </citation>
    <scope>NUCLEOTIDE SEQUENCE [LARGE SCALE GENOMIC DNA]</scope>
    <source>
        <strain evidence="4 5">NIES-2285</strain>
    </source>
</reference>
<evidence type="ECO:0000313" key="4">
    <source>
        <dbReference type="EMBL" id="GAQ85796.1"/>
    </source>
</evidence>
<feature type="region of interest" description="Disordered" evidence="2">
    <location>
        <begin position="1"/>
        <end position="121"/>
    </location>
</feature>
<keyword evidence="1" id="KW-0479">Metal-binding</keyword>
<dbReference type="Gene3D" id="4.10.60.10">
    <property type="entry name" value="Zinc finger, CCHC-type"/>
    <property type="match status" value="1"/>
</dbReference>